<protein>
    <submittedName>
        <fullName evidence="4">Tetratricopeptide repeat protein</fullName>
    </submittedName>
</protein>
<keyword evidence="1" id="KW-0677">Repeat</keyword>
<dbReference type="InterPro" id="IPR011990">
    <property type="entry name" value="TPR-like_helical_dom_sf"/>
</dbReference>
<name>A0A9X2I0P2_9FLAO</name>
<proteinExistence type="predicted"/>
<dbReference type="Proteomes" id="UP001155280">
    <property type="component" value="Unassembled WGS sequence"/>
</dbReference>
<evidence type="ECO:0000313" key="4">
    <source>
        <dbReference type="EMBL" id="MCP9198776.1"/>
    </source>
</evidence>
<dbReference type="InterPro" id="IPR019734">
    <property type="entry name" value="TPR_rpt"/>
</dbReference>
<evidence type="ECO:0000256" key="1">
    <source>
        <dbReference type="ARBA" id="ARBA00022737"/>
    </source>
</evidence>
<dbReference type="PANTHER" id="PTHR44858">
    <property type="entry name" value="TETRATRICOPEPTIDE REPEAT PROTEIN 6"/>
    <property type="match status" value="1"/>
</dbReference>
<organism evidence="4 5">
    <name type="scientific">Christiangramia oceanisediminis</name>
    <dbReference type="NCBI Taxonomy" id="2920386"/>
    <lineage>
        <taxon>Bacteria</taxon>
        <taxon>Pseudomonadati</taxon>
        <taxon>Bacteroidota</taxon>
        <taxon>Flavobacteriia</taxon>
        <taxon>Flavobacteriales</taxon>
        <taxon>Flavobacteriaceae</taxon>
        <taxon>Christiangramia</taxon>
    </lineage>
</organism>
<feature type="repeat" description="TPR" evidence="3">
    <location>
        <begin position="292"/>
        <end position="325"/>
    </location>
</feature>
<evidence type="ECO:0000256" key="3">
    <source>
        <dbReference type="PROSITE-ProRule" id="PRU00339"/>
    </source>
</evidence>
<comment type="caution">
    <text evidence="4">The sequence shown here is derived from an EMBL/GenBank/DDBJ whole genome shotgun (WGS) entry which is preliminary data.</text>
</comment>
<feature type="repeat" description="TPR" evidence="3">
    <location>
        <begin position="257"/>
        <end position="290"/>
    </location>
</feature>
<feature type="repeat" description="TPR" evidence="3">
    <location>
        <begin position="223"/>
        <end position="256"/>
    </location>
</feature>
<feature type="repeat" description="TPR" evidence="3">
    <location>
        <begin position="189"/>
        <end position="222"/>
    </location>
</feature>
<accession>A0A9X2I0P2</accession>
<dbReference type="SUPFAM" id="SSF48452">
    <property type="entry name" value="TPR-like"/>
    <property type="match status" value="1"/>
</dbReference>
<evidence type="ECO:0000313" key="5">
    <source>
        <dbReference type="Proteomes" id="UP001155280"/>
    </source>
</evidence>
<keyword evidence="2 3" id="KW-0802">TPR repeat</keyword>
<sequence length="384" mass="43646">MSNIKRHLFIIGLLAQASLCFSQTEILKTADSLSAVGETTKAVELLKSIEPKTESVYLKLAKIQQASRQNEEALQNYKTVLDQSPGKILTAVDYGELLLETGKADMADSLFTELSKKYPENAAFMYRIGLAKEMKKDSTAMRYFFKTHSWDSTHQGAIYKTAKYFLKNGKSYNAIMLCNTGLRARPNNVSLLSILGQSYSKTLQFEKAIEPYEKLISLGEGSEFILEKLAKSYRVTGQDEKAIETYTKMLEINDANASVHSNLGVLYLNQNKPDKAQQHFTMALLIKKQPVDNEYVNIGLSFKRQENFQEAYRNFKMALGENPENQRALIELAIAADAIYEDKEKVLKYYQDFVDKYAETGRNDMLSIAEYRISQLKKEIHMAK</sequence>
<dbReference type="PANTHER" id="PTHR44858:SF1">
    <property type="entry name" value="UDP-N-ACETYLGLUCOSAMINE--PEPTIDE N-ACETYLGLUCOSAMINYLTRANSFERASE SPINDLY-RELATED"/>
    <property type="match status" value="1"/>
</dbReference>
<dbReference type="InterPro" id="IPR050498">
    <property type="entry name" value="Ycf3"/>
</dbReference>
<evidence type="ECO:0000256" key="2">
    <source>
        <dbReference type="ARBA" id="ARBA00022803"/>
    </source>
</evidence>
<dbReference type="Gene3D" id="1.25.40.10">
    <property type="entry name" value="Tetratricopeptide repeat domain"/>
    <property type="match status" value="3"/>
</dbReference>
<dbReference type="EMBL" id="JANCNS010000001">
    <property type="protein sequence ID" value="MCP9198776.1"/>
    <property type="molecule type" value="Genomic_DNA"/>
</dbReference>
<dbReference type="RefSeq" id="WP_241550779.1">
    <property type="nucleotide sequence ID" value="NZ_JANCNS010000001.1"/>
</dbReference>
<dbReference type="Pfam" id="PF13414">
    <property type="entry name" value="TPR_11"/>
    <property type="match status" value="1"/>
</dbReference>
<reference evidence="4" key="1">
    <citation type="submission" date="2022-07" db="EMBL/GenBank/DDBJ databases">
        <title>Gramela sediminis sp. nov., isolated from deep-sea sediment of the Indian Ocean.</title>
        <authorList>
            <person name="Shi H."/>
        </authorList>
    </citation>
    <scope>NUCLEOTIDE SEQUENCE</scope>
    <source>
        <strain evidence="4">GC03-9</strain>
    </source>
</reference>
<dbReference type="AlphaFoldDB" id="A0A9X2I0P2"/>
<dbReference type="SMART" id="SM00028">
    <property type="entry name" value="TPR"/>
    <property type="match status" value="6"/>
</dbReference>
<gene>
    <name evidence="4" type="ORF">MKO06_02580</name>
</gene>
<dbReference type="PROSITE" id="PS50005">
    <property type="entry name" value="TPR"/>
    <property type="match status" value="4"/>
</dbReference>
<keyword evidence="5" id="KW-1185">Reference proteome</keyword>